<sequence length="168" mass="18602">MMLDGLLRLRPMQTSDRSCASASYDSSSTGHRIIVGFRAVSAPMASALYVELCQKPGKSLPQFSDAKAVAAHRNSILLRFVFDIGERRPILEEFFVYQASPMRLIKLPACGHPLINPESNNMGIVCKEDGRDFVVAHLTVTQKETAESLPCVSRALLHARFDLLLAHF</sequence>
<comment type="caution">
    <text evidence="1">The sequence shown here is derived from an EMBL/GenBank/DDBJ whole genome shotgun (WGS) entry which is preliminary data.</text>
</comment>
<reference evidence="1" key="1">
    <citation type="journal article" date="2018" name="DNA Res.">
        <title>Multiple hybrid de novo genome assembly of finger millet, an orphan allotetraploid crop.</title>
        <authorList>
            <person name="Hatakeyama M."/>
            <person name="Aluri S."/>
            <person name="Balachadran M.T."/>
            <person name="Sivarajan S.R."/>
            <person name="Patrignani A."/>
            <person name="Gruter S."/>
            <person name="Poveda L."/>
            <person name="Shimizu-Inatsugi R."/>
            <person name="Baeten J."/>
            <person name="Francoijs K.J."/>
            <person name="Nataraja K.N."/>
            <person name="Reddy Y.A.N."/>
            <person name="Phadnis S."/>
            <person name="Ravikumar R.L."/>
            <person name="Schlapbach R."/>
            <person name="Sreeman S.M."/>
            <person name="Shimizu K.K."/>
        </authorList>
    </citation>
    <scope>NUCLEOTIDE SEQUENCE</scope>
</reference>
<keyword evidence="2" id="KW-1185">Reference proteome</keyword>
<reference evidence="1" key="2">
    <citation type="submission" date="2021-12" db="EMBL/GenBank/DDBJ databases">
        <title>Resequencing data analysis of finger millet.</title>
        <authorList>
            <person name="Hatakeyama M."/>
            <person name="Aluri S."/>
            <person name="Balachadran M.T."/>
            <person name="Sivarajan S.R."/>
            <person name="Poveda L."/>
            <person name="Shimizu-Inatsugi R."/>
            <person name="Schlapbach R."/>
            <person name="Sreeman S.M."/>
            <person name="Shimizu K.K."/>
        </authorList>
    </citation>
    <scope>NUCLEOTIDE SEQUENCE</scope>
</reference>
<organism evidence="1 2">
    <name type="scientific">Eleusine coracana subsp. coracana</name>
    <dbReference type="NCBI Taxonomy" id="191504"/>
    <lineage>
        <taxon>Eukaryota</taxon>
        <taxon>Viridiplantae</taxon>
        <taxon>Streptophyta</taxon>
        <taxon>Embryophyta</taxon>
        <taxon>Tracheophyta</taxon>
        <taxon>Spermatophyta</taxon>
        <taxon>Magnoliopsida</taxon>
        <taxon>Liliopsida</taxon>
        <taxon>Poales</taxon>
        <taxon>Poaceae</taxon>
        <taxon>PACMAD clade</taxon>
        <taxon>Chloridoideae</taxon>
        <taxon>Cynodonteae</taxon>
        <taxon>Eleusininae</taxon>
        <taxon>Eleusine</taxon>
    </lineage>
</organism>
<dbReference type="Proteomes" id="UP001054889">
    <property type="component" value="Unassembled WGS sequence"/>
</dbReference>
<evidence type="ECO:0000313" key="1">
    <source>
        <dbReference type="EMBL" id="GJN22993.1"/>
    </source>
</evidence>
<gene>
    <name evidence="1" type="primary">gb10607</name>
    <name evidence="1" type="ORF">PR202_gb10607</name>
</gene>
<dbReference type="PANTHER" id="PTHR33074">
    <property type="entry name" value="EXPRESSED PROTEIN-RELATED"/>
    <property type="match status" value="1"/>
</dbReference>
<dbReference type="EMBL" id="BQKI01000076">
    <property type="protein sequence ID" value="GJN22993.1"/>
    <property type="molecule type" value="Genomic_DNA"/>
</dbReference>
<name>A0AAV5EI22_ELECO</name>
<proteinExistence type="predicted"/>
<protein>
    <submittedName>
        <fullName evidence="1">Uncharacterized protein</fullName>
    </submittedName>
</protein>
<dbReference type="PANTHER" id="PTHR33074:SF109">
    <property type="entry name" value="OS01G0601950 PROTEIN"/>
    <property type="match status" value="1"/>
</dbReference>
<accession>A0AAV5EI22</accession>
<evidence type="ECO:0000313" key="2">
    <source>
        <dbReference type="Proteomes" id="UP001054889"/>
    </source>
</evidence>
<dbReference type="AlphaFoldDB" id="A0AAV5EI22"/>